<gene>
    <name evidence="1" type="ORF">CEUSTIGMA_g8748.t1</name>
</gene>
<comment type="caution">
    <text evidence="1">The sequence shown here is derived from an EMBL/GenBank/DDBJ whole genome shotgun (WGS) entry which is preliminary data.</text>
</comment>
<evidence type="ECO:0000313" key="1">
    <source>
        <dbReference type="EMBL" id="GAX81317.1"/>
    </source>
</evidence>
<dbReference type="OrthoDB" id="545677at2759"/>
<accession>A0A250XE07</accession>
<sequence length="461" mass="51168">MSILNALGVKSSTHAAKRVTHPLRRGSRYDVLRSLNTRRVVVFCTKNDVEKIKERSSRENDSDVVISDEGDFDISLVPIEPTGRTLLGTVLFLVLAKLVSSWLGTPGGSWSAMEFQNNLDVLPVIGLCSFLPVTFIISICFAPGNGFHHVAPEDKFFAEDAHTRSADIRYGIQRDILDERVGQELTLKKENNLETYSTAIGLIKDFLLMPWKTPVSPLQFLGFTLEKALRLIAVEVLLRGTLVPLVANQIAGGISQVSSADNVLFWMRIVGLNGPDSTLIAADGLLLVLLVLPACVLFQPRPYQQFARALMNKKLIDECVPASLPPHHRLRSWRQNLFHVTQSILVIFLVWFINKAVSYSNNQFTGKGAVRNPPVVGIPNIPDCRENLFLRRDLPCFTFLYTPAGDNLTEALVTHIRGNNDPPIPARLVMGLANTSQVDKYLLLHPQTVLAALHLQVTSNQ</sequence>
<name>A0A250XE07_9CHLO</name>
<dbReference type="EMBL" id="BEGY01000063">
    <property type="protein sequence ID" value="GAX81317.1"/>
    <property type="molecule type" value="Genomic_DNA"/>
</dbReference>
<reference evidence="1 2" key="1">
    <citation type="submission" date="2017-08" db="EMBL/GenBank/DDBJ databases">
        <title>Acidophilic green algal genome provides insights into adaptation to an acidic environment.</title>
        <authorList>
            <person name="Hirooka S."/>
            <person name="Hirose Y."/>
            <person name="Kanesaki Y."/>
            <person name="Higuchi S."/>
            <person name="Fujiwara T."/>
            <person name="Onuma R."/>
            <person name="Era A."/>
            <person name="Ohbayashi R."/>
            <person name="Uzuka A."/>
            <person name="Nozaki H."/>
            <person name="Yoshikawa H."/>
            <person name="Miyagishima S.Y."/>
        </authorList>
    </citation>
    <scope>NUCLEOTIDE SEQUENCE [LARGE SCALE GENOMIC DNA]</scope>
    <source>
        <strain evidence="1 2">NIES-2499</strain>
    </source>
</reference>
<feature type="non-terminal residue" evidence="1">
    <location>
        <position position="461"/>
    </location>
</feature>
<keyword evidence="2" id="KW-1185">Reference proteome</keyword>
<organism evidence="1 2">
    <name type="scientific">Chlamydomonas eustigma</name>
    <dbReference type="NCBI Taxonomy" id="1157962"/>
    <lineage>
        <taxon>Eukaryota</taxon>
        <taxon>Viridiplantae</taxon>
        <taxon>Chlorophyta</taxon>
        <taxon>core chlorophytes</taxon>
        <taxon>Chlorophyceae</taxon>
        <taxon>CS clade</taxon>
        <taxon>Chlamydomonadales</taxon>
        <taxon>Chlamydomonadaceae</taxon>
        <taxon>Chlamydomonas</taxon>
    </lineage>
</organism>
<dbReference type="AlphaFoldDB" id="A0A250XE07"/>
<protein>
    <submittedName>
        <fullName evidence="1">Uncharacterized protein</fullName>
    </submittedName>
</protein>
<dbReference type="Proteomes" id="UP000232323">
    <property type="component" value="Unassembled WGS sequence"/>
</dbReference>
<evidence type="ECO:0000313" key="2">
    <source>
        <dbReference type="Proteomes" id="UP000232323"/>
    </source>
</evidence>
<proteinExistence type="predicted"/>
<dbReference type="STRING" id="1157962.A0A250XE07"/>